<dbReference type="PROSITE" id="PS50893">
    <property type="entry name" value="ABC_TRANSPORTER_2"/>
    <property type="match status" value="2"/>
</dbReference>
<organism evidence="12 13">
    <name type="scientific">Rhizobium leguminosarum</name>
    <dbReference type="NCBI Taxonomy" id="384"/>
    <lineage>
        <taxon>Bacteria</taxon>
        <taxon>Pseudomonadati</taxon>
        <taxon>Pseudomonadota</taxon>
        <taxon>Alphaproteobacteria</taxon>
        <taxon>Hyphomicrobiales</taxon>
        <taxon>Rhizobiaceae</taxon>
        <taxon>Rhizobium/Agrobacterium group</taxon>
        <taxon>Rhizobium</taxon>
    </lineage>
</organism>
<dbReference type="SUPFAM" id="SSF52540">
    <property type="entry name" value="P-loop containing nucleoside triphosphate hydrolases"/>
    <property type="match status" value="2"/>
</dbReference>
<keyword evidence="10" id="KW-0472">Membrane</keyword>
<name>A0AAE2SYQ6_RHILE</name>
<protein>
    <submittedName>
        <fullName evidence="12">Ribose transport system ATP-binding protein</fullName>
    </submittedName>
</protein>
<comment type="caution">
    <text evidence="12">The sequence shown here is derived from an EMBL/GenBank/DDBJ whole genome shotgun (WGS) entry which is preliminary data.</text>
</comment>
<evidence type="ECO:0000256" key="1">
    <source>
        <dbReference type="ARBA" id="ARBA00004202"/>
    </source>
</evidence>
<dbReference type="CDD" id="cd03215">
    <property type="entry name" value="ABC_Carb_Monos_II"/>
    <property type="match status" value="1"/>
</dbReference>
<dbReference type="GO" id="GO:0005524">
    <property type="term" value="F:ATP binding"/>
    <property type="evidence" value="ECO:0007669"/>
    <property type="project" value="UniProtKB-KW"/>
</dbReference>
<feature type="domain" description="ABC transporter" evidence="11">
    <location>
        <begin position="21"/>
        <end position="256"/>
    </location>
</feature>
<dbReference type="Pfam" id="PF00005">
    <property type="entry name" value="ABC_tran"/>
    <property type="match status" value="2"/>
</dbReference>
<dbReference type="PANTHER" id="PTHR43790:SF9">
    <property type="entry name" value="GALACTOFURANOSE TRANSPORTER ATP-BINDING PROTEIN YTFR"/>
    <property type="match status" value="1"/>
</dbReference>
<dbReference type="InterPro" id="IPR027417">
    <property type="entry name" value="P-loop_NTPase"/>
</dbReference>
<evidence type="ECO:0000256" key="6">
    <source>
        <dbReference type="ARBA" id="ARBA00022737"/>
    </source>
</evidence>
<gene>
    <name evidence="12" type="ORF">GGE16_003864</name>
</gene>
<evidence type="ECO:0000256" key="5">
    <source>
        <dbReference type="ARBA" id="ARBA00022597"/>
    </source>
</evidence>
<dbReference type="EMBL" id="JACIGO010000004">
    <property type="protein sequence ID" value="MBB4291794.1"/>
    <property type="molecule type" value="Genomic_DNA"/>
</dbReference>
<dbReference type="SMART" id="SM00382">
    <property type="entry name" value="AAA"/>
    <property type="match status" value="2"/>
</dbReference>
<evidence type="ECO:0000256" key="7">
    <source>
        <dbReference type="ARBA" id="ARBA00022741"/>
    </source>
</evidence>
<evidence type="ECO:0000256" key="2">
    <source>
        <dbReference type="ARBA" id="ARBA00005417"/>
    </source>
</evidence>
<proteinExistence type="inferred from homology"/>
<evidence type="ECO:0000313" key="13">
    <source>
        <dbReference type="Proteomes" id="UP000538507"/>
    </source>
</evidence>
<dbReference type="RefSeq" id="WP_246718333.1">
    <property type="nucleotide sequence ID" value="NZ_JACHAZ010000003.1"/>
</dbReference>
<dbReference type="Proteomes" id="UP000538507">
    <property type="component" value="Unassembled WGS sequence"/>
</dbReference>
<keyword evidence="6" id="KW-0677">Repeat</keyword>
<dbReference type="PROSITE" id="PS00211">
    <property type="entry name" value="ABC_TRANSPORTER_1"/>
    <property type="match status" value="1"/>
</dbReference>
<comment type="similarity">
    <text evidence="2">Belongs to the ABC transporter superfamily.</text>
</comment>
<keyword evidence="7" id="KW-0547">Nucleotide-binding</keyword>
<dbReference type="GO" id="GO:0016887">
    <property type="term" value="F:ATP hydrolysis activity"/>
    <property type="evidence" value="ECO:0007669"/>
    <property type="project" value="InterPro"/>
</dbReference>
<dbReference type="InterPro" id="IPR003439">
    <property type="entry name" value="ABC_transporter-like_ATP-bd"/>
</dbReference>
<dbReference type="GO" id="GO:0005886">
    <property type="term" value="C:plasma membrane"/>
    <property type="evidence" value="ECO:0007669"/>
    <property type="project" value="UniProtKB-SubCell"/>
</dbReference>
<dbReference type="Gene3D" id="3.40.50.300">
    <property type="entry name" value="P-loop containing nucleotide triphosphate hydrolases"/>
    <property type="match status" value="2"/>
</dbReference>
<evidence type="ECO:0000256" key="8">
    <source>
        <dbReference type="ARBA" id="ARBA00022840"/>
    </source>
</evidence>
<keyword evidence="5" id="KW-0762">Sugar transport</keyword>
<evidence type="ECO:0000313" key="12">
    <source>
        <dbReference type="EMBL" id="MBB4291794.1"/>
    </source>
</evidence>
<comment type="subcellular location">
    <subcellularLocation>
        <location evidence="1">Cell membrane</location>
        <topology evidence="1">Peripheral membrane protein</topology>
    </subcellularLocation>
</comment>
<dbReference type="FunFam" id="3.40.50.300:FF:000127">
    <property type="entry name" value="Ribose import ATP-binding protein RbsA"/>
    <property type="match status" value="1"/>
</dbReference>
<dbReference type="InterPro" id="IPR003593">
    <property type="entry name" value="AAA+_ATPase"/>
</dbReference>
<evidence type="ECO:0000256" key="10">
    <source>
        <dbReference type="ARBA" id="ARBA00023136"/>
    </source>
</evidence>
<dbReference type="InterPro" id="IPR050107">
    <property type="entry name" value="ABC_carbohydrate_import_ATPase"/>
</dbReference>
<evidence type="ECO:0000256" key="3">
    <source>
        <dbReference type="ARBA" id="ARBA00022448"/>
    </source>
</evidence>
<reference evidence="12 13" key="1">
    <citation type="submission" date="2020-08" db="EMBL/GenBank/DDBJ databases">
        <title>Genomic Encyclopedia of Type Strains, Phase IV (KMG-V): Genome sequencing to study the core and pangenomes of soil and plant-associated prokaryotes.</title>
        <authorList>
            <person name="Whitman W."/>
        </authorList>
    </citation>
    <scope>NUCLEOTIDE SEQUENCE [LARGE SCALE GENOMIC DNA]</scope>
    <source>
        <strain evidence="12 13">SEMIA 415</strain>
    </source>
</reference>
<feature type="domain" description="ABC transporter" evidence="11">
    <location>
        <begin position="268"/>
        <end position="514"/>
    </location>
</feature>
<dbReference type="PANTHER" id="PTHR43790">
    <property type="entry name" value="CARBOHYDRATE TRANSPORT ATP-BINDING PROTEIN MG119-RELATED"/>
    <property type="match status" value="1"/>
</dbReference>
<keyword evidence="4" id="KW-1003">Cell membrane</keyword>
<dbReference type="CDD" id="cd03216">
    <property type="entry name" value="ABC_Carb_Monos_I"/>
    <property type="match status" value="1"/>
</dbReference>
<dbReference type="InterPro" id="IPR017871">
    <property type="entry name" value="ABC_transporter-like_CS"/>
</dbReference>
<sequence length="532" mass="58358">MKTDNRSDTGPERPVSPSPILSMRAIVKRFGAFAALSGVDFDLEAGEVHVLFGENGAGKSTLIQIMAGVLQADEGEYQLLSKTVEGVTPARMQHAGISAVFQEFSLIPEMTVTENIFLGRELMRFGRLDKAAMRKATVAILAKLGFPLDPDTRIVTLRRAHMQMVEIAKALLHDAKVIIFDEPTASLADQEAAALFDLIGSLRDRGLGIVYITHRMAEIDRLADRVTVLRDGNNICTLAREDITHSTLVKSMTGRSFESFYPKIARNVSSTAVAVKNLTAANGLVDQVDFEIRRGEVLGIAGLAGCGKSELIRAIYGLEKITDGTITLGAQPVVSPMPNAMLGRKLCYFPSDRATEGLSMRQSLGWNATIAALDDSAFSKRNLWIRHRSERDFAQRIINRLNIKARSVQAPIESMSGGNKQKVLLSRGLSRELDIYLFDEPTVGVDVQAKVEIYNFIKELTEAGKAVVVCSSDMAEVIHISHRLLVMRSGRIVAEMEGDDISEEALLTSFFDHPVNRPHAIEGERPGKGVIW</sequence>
<keyword evidence="9" id="KW-1278">Translocase</keyword>
<keyword evidence="8 12" id="KW-0067">ATP-binding</keyword>
<keyword evidence="3" id="KW-0813">Transport</keyword>
<evidence type="ECO:0000259" key="11">
    <source>
        <dbReference type="PROSITE" id="PS50893"/>
    </source>
</evidence>
<accession>A0AAE2SYQ6</accession>
<evidence type="ECO:0000256" key="4">
    <source>
        <dbReference type="ARBA" id="ARBA00022475"/>
    </source>
</evidence>
<evidence type="ECO:0000256" key="9">
    <source>
        <dbReference type="ARBA" id="ARBA00022967"/>
    </source>
</evidence>
<dbReference type="AlphaFoldDB" id="A0AAE2SYQ6"/>